<dbReference type="AlphaFoldDB" id="A0AAD1X7H3"/>
<gene>
    <name evidence="1" type="ORF">ECRASSUSDP1_LOCUS7263</name>
</gene>
<evidence type="ECO:0000313" key="1">
    <source>
        <dbReference type="EMBL" id="CAI2365994.1"/>
    </source>
</evidence>
<sequence>MISTFNSLHLLVQMPNRVNCSYLSPTNNKSEFSSSVGHINSKLQYNCKHLQFLILSALWLVMCSFKDDCVFSIMAKQKITTFWETNAFHPIT</sequence>
<dbReference type="EMBL" id="CAMPGE010007068">
    <property type="protein sequence ID" value="CAI2365994.1"/>
    <property type="molecule type" value="Genomic_DNA"/>
</dbReference>
<evidence type="ECO:0000313" key="2">
    <source>
        <dbReference type="Proteomes" id="UP001295684"/>
    </source>
</evidence>
<comment type="caution">
    <text evidence="1">The sequence shown here is derived from an EMBL/GenBank/DDBJ whole genome shotgun (WGS) entry which is preliminary data.</text>
</comment>
<dbReference type="Proteomes" id="UP001295684">
    <property type="component" value="Unassembled WGS sequence"/>
</dbReference>
<keyword evidence="2" id="KW-1185">Reference proteome</keyword>
<name>A0AAD1X7H3_EUPCR</name>
<organism evidence="1 2">
    <name type="scientific">Euplotes crassus</name>
    <dbReference type="NCBI Taxonomy" id="5936"/>
    <lineage>
        <taxon>Eukaryota</taxon>
        <taxon>Sar</taxon>
        <taxon>Alveolata</taxon>
        <taxon>Ciliophora</taxon>
        <taxon>Intramacronucleata</taxon>
        <taxon>Spirotrichea</taxon>
        <taxon>Hypotrichia</taxon>
        <taxon>Euplotida</taxon>
        <taxon>Euplotidae</taxon>
        <taxon>Moneuplotes</taxon>
    </lineage>
</organism>
<protein>
    <submittedName>
        <fullName evidence="1">Uncharacterized protein</fullName>
    </submittedName>
</protein>
<reference evidence="1" key="1">
    <citation type="submission" date="2023-07" db="EMBL/GenBank/DDBJ databases">
        <authorList>
            <consortium name="AG Swart"/>
            <person name="Singh M."/>
            <person name="Singh A."/>
            <person name="Seah K."/>
            <person name="Emmerich C."/>
        </authorList>
    </citation>
    <scope>NUCLEOTIDE SEQUENCE</scope>
    <source>
        <strain evidence="1">DP1</strain>
    </source>
</reference>
<proteinExistence type="predicted"/>
<accession>A0AAD1X7H3</accession>